<protein>
    <recommendedName>
        <fullName evidence="2">Desulfoferrodoxin N-terminal domain-containing protein</fullName>
    </recommendedName>
</protein>
<gene>
    <name evidence="1" type="ORF">S03H2_21104</name>
</gene>
<name>X1GC86_9ZZZZ</name>
<proteinExistence type="predicted"/>
<evidence type="ECO:0000313" key="1">
    <source>
        <dbReference type="EMBL" id="GAH42445.1"/>
    </source>
</evidence>
<dbReference type="AlphaFoldDB" id="X1GC86"/>
<reference evidence="1" key="1">
    <citation type="journal article" date="2014" name="Front. Microbiol.">
        <title>High frequency of phylogenetically diverse reductive dehalogenase-homologous genes in deep subseafloor sedimentary metagenomes.</title>
        <authorList>
            <person name="Kawai M."/>
            <person name="Futagami T."/>
            <person name="Toyoda A."/>
            <person name="Takaki Y."/>
            <person name="Nishi S."/>
            <person name="Hori S."/>
            <person name="Arai W."/>
            <person name="Tsubouchi T."/>
            <person name="Morono Y."/>
            <person name="Uchiyama I."/>
            <person name="Ito T."/>
            <person name="Fujiyama A."/>
            <person name="Inagaki F."/>
            <person name="Takami H."/>
        </authorList>
    </citation>
    <scope>NUCLEOTIDE SEQUENCE</scope>
    <source>
        <strain evidence="1">Expedition CK06-06</strain>
    </source>
</reference>
<comment type="caution">
    <text evidence="1">The sequence shown here is derived from an EMBL/GenBank/DDBJ whole genome shotgun (WGS) entry which is preliminary data.</text>
</comment>
<sequence length="61" mass="6895">MIEKTYECEECRKKIKTSEETPECCGKPMKELPLDVCVQPAHAEHARPMESEEPCDDGRAG</sequence>
<accession>X1GC86</accession>
<organism evidence="1">
    <name type="scientific">marine sediment metagenome</name>
    <dbReference type="NCBI Taxonomy" id="412755"/>
    <lineage>
        <taxon>unclassified sequences</taxon>
        <taxon>metagenomes</taxon>
        <taxon>ecological metagenomes</taxon>
    </lineage>
</organism>
<evidence type="ECO:0008006" key="2">
    <source>
        <dbReference type="Google" id="ProtNLM"/>
    </source>
</evidence>
<dbReference type="EMBL" id="BARU01011201">
    <property type="protein sequence ID" value="GAH42445.1"/>
    <property type="molecule type" value="Genomic_DNA"/>
</dbReference>